<dbReference type="Proteomes" id="UP000623250">
    <property type="component" value="Unassembled WGS sequence"/>
</dbReference>
<dbReference type="RefSeq" id="WP_037235885.1">
    <property type="nucleotide sequence ID" value="NZ_JAEMUK010000010.1"/>
</dbReference>
<keyword evidence="3 6" id="KW-0560">Oxidoreductase</keyword>
<comment type="cofactor">
    <cofactor evidence="5 6">
        <name>Fe(2+)</name>
        <dbReference type="ChEBI" id="CHEBI:29033"/>
    </cofactor>
    <text evidence="5 6">Binds 1 Fe(2+) ion per subunit.</text>
</comment>
<reference evidence="7 8" key="1">
    <citation type="submission" date="2020-12" db="EMBL/GenBank/DDBJ databases">
        <title>Revised draft genomes of Rhodomicrobium vannielii ATCC 17100 and Rhodomicrobium udaipurense JA643.</title>
        <authorList>
            <person name="Conners E.M."/>
            <person name="Davenport E.J."/>
            <person name="Bose A."/>
        </authorList>
    </citation>
    <scope>NUCLEOTIDE SEQUENCE [LARGE SCALE GENOMIC DNA]</scope>
    <source>
        <strain evidence="7 8">JA643</strain>
    </source>
</reference>
<dbReference type="GO" id="GO:0016121">
    <property type="term" value="P:carotene catabolic process"/>
    <property type="evidence" value="ECO:0007669"/>
    <property type="project" value="TreeGrafter"/>
</dbReference>
<evidence type="ECO:0000256" key="5">
    <source>
        <dbReference type="PIRSR" id="PIRSR604294-1"/>
    </source>
</evidence>
<evidence type="ECO:0000256" key="1">
    <source>
        <dbReference type="ARBA" id="ARBA00006787"/>
    </source>
</evidence>
<keyword evidence="6" id="KW-0223">Dioxygenase</keyword>
<dbReference type="AlphaFoldDB" id="A0A8I1GBY6"/>
<dbReference type="PANTHER" id="PTHR10543:SF89">
    <property type="entry name" value="CAROTENOID 9,10(9',10')-CLEAVAGE DIOXYGENASE 1"/>
    <property type="match status" value="1"/>
</dbReference>
<evidence type="ECO:0000256" key="6">
    <source>
        <dbReference type="RuleBase" id="RU364048"/>
    </source>
</evidence>
<evidence type="ECO:0000313" key="7">
    <source>
        <dbReference type="EMBL" id="MBJ7543000.1"/>
    </source>
</evidence>
<feature type="binding site" evidence="5">
    <location>
        <position position="150"/>
    </location>
    <ligand>
        <name>Fe cation</name>
        <dbReference type="ChEBI" id="CHEBI:24875"/>
        <note>catalytic</note>
    </ligand>
</feature>
<dbReference type="InterPro" id="IPR004294">
    <property type="entry name" value="Carotenoid_Oase"/>
</dbReference>
<feature type="binding site" evidence="5">
    <location>
        <position position="436"/>
    </location>
    <ligand>
        <name>Fe cation</name>
        <dbReference type="ChEBI" id="CHEBI:24875"/>
        <note>catalytic</note>
    </ligand>
</feature>
<comment type="caution">
    <text evidence="7">The sequence shown here is derived from an EMBL/GenBank/DDBJ whole genome shotgun (WGS) entry which is preliminary data.</text>
</comment>
<keyword evidence="8" id="KW-1185">Reference proteome</keyword>
<sequence>MQDRVEPPFWMLGNFAPVTEETTAYDLPVEGAIPPELSGLYVRNGANPRHGQSSHWFLGDGMLHGVAIESGKAKWYRNRYVRTPIFEGAPRHPLAGLDIRYALSNTSVVAHASRIMALVENALPMEISRDLETRGFNDFGGRLATPCTAHPKICPATGEMHFFGYRVIPPYLTYHVADAAGALVRSVEIPVKAATMIHDFALTARHTIFMDLPMVFDMPTAMAGSTMPFHWSESYGARLGVLPRGGGAQSLRWIDIEPCFVYHVANAFEEDDGTIVLDVARYDEHWRDGPKRNAFDTASLTRWRIPPGATRAEETRIDDRSIEFPRIDERRTGVPHNAVYALATEGSLADGVFTELLKYDLKCGRVDARRFVSELPSEFTMVPASEAAGEEEGWLMGYVYDRASATSDLVILDASDIGGKPVARIRLPVRVPQGFHGTWIASEPRECDAAAH</sequence>
<comment type="similarity">
    <text evidence="1 6">Belongs to the carotenoid oxygenase family.</text>
</comment>
<dbReference type="EC" id="1.13.11.-" evidence="6"/>
<evidence type="ECO:0000256" key="4">
    <source>
        <dbReference type="ARBA" id="ARBA00023004"/>
    </source>
</evidence>
<dbReference type="Pfam" id="PF03055">
    <property type="entry name" value="RPE65"/>
    <property type="match status" value="1"/>
</dbReference>
<keyword evidence="4 5" id="KW-0408">Iron</keyword>
<feature type="binding site" evidence="5">
    <location>
        <position position="198"/>
    </location>
    <ligand>
        <name>Fe cation</name>
        <dbReference type="ChEBI" id="CHEBI:24875"/>
        <note>catalytic</note>
    </ligand>
</feature>
<gene>
    <name evidence="7" type="ORF">JDN41_05455</name>
</gene>
<accession>A0A8I1GBY6</accession>
<evidence type="ECO:0000256" key="2">
    <source>
        <dbReference type="ARBA" id="ARBA00022723"/>
    </source>
</evidence>
<protein>
    <recommendedName>
        <fullName evidence="6">Dioxygenase</fullName>
        <ecNumber evidence="6">1.13.11.-</ecNumber>
    </recommendedName>
</protein>
<feature type="binding site" evidence="5">
    <location>
        <position position="263"/>
    </location>
    <ligand>
        <name>Fe cation</name>
        <dbReference type="ChEBI" id="CHEBI:24875"/>
        <note>catalytic</note>
    </ligand>
</feature>
<keyword evidence="2 5" id="KW-0479">Metal-binding</keyword>
<dbReference type="GO" id="GO:0010436">
    <property type="term" value="F:carotenoid dioxygenase activity"/>
    <property type="evidence" value="ECO:0007669"/>
    <property type="project" value="TreeGrafter"/>
</dbReference>
<name>A0A8I1GBY6_9HYPH</name>
<dbReference type="EMBL" id="JAEMUK010000010">
    <property type="protein sequence ID" value="MBJ7543000.1"/>
    <property type="molecule type" value="Genomic_DNA"/>
</dbReference>
<evidence type="ECO:0000256" key="3">
    <source>
        <dbReference type="ARBA" id="ARBA00023002"/>
    </source>
</evidence>
<proteinExistence type="inferred from homology"/>
<dbReference type="GO" id="GO:0046872">
    <property type="term" value="F:metal ion binding"/>
    <property type="evidence" value="ECO:0007669"/>
    <property type="project" value="UniProtKB-KW"/>
</dbReference>
<organism evidence="7 8">
    <name type="scientific">Rhodomicrobium udaipurense</name>
    <dbReference type="NCBI Taxonomy" id="1202716"/>
    <lineage>
        <taxon>Bacteria</taxon>
        <taxon>Pseudomonadati</taxon>
        <taxon>Pseudomonadota</taxon>
        <taxon>Alphaproteobacteria</taxon>
        <taxon>Hyphomicrobiales</taxon>
        <taxon>Hyphomicrobiaceae</taxon>
        <taxon>Rhodomicrobium</taxon>
    </lineage>
</organism>
<dbReference type="PANTHER" id="PTHR10543">
    <property type="entry name" value="BETA-CAROTENE DIOXYGENASE"/>
    <property type="match status" value="1"/>
</dbReference>
<evidence type="ECO:0000313" key="8">
    <source>
        <dbReference type="Proteomes" id="UP000623250"/>
    </source>
</evidence>